<keyword evidence="3" id="KW-1003">Cell membrane</keyword>
<evidence type="ECO:0000313" key="10">
    <source>
        <dbReference type="Proteomes" id="UP001210261"/>
    </source>
</evidence>
<comment type="similarity">
    <text evidence="7">Belongs to the binding-protein-dependent transport system permease family.</text>
</comment>
<feature type="transmembrane region" description="Helical" evidence="7">
    <location>
        <begin position="9"/>
        <end position="29"/>
    </location>
</feature>
<dbReference type="InterPro" id="IPR035906">
    <property type="entry name" value="MetI-like_sf"/>
</dbReference>
<comment type="subcellular location">
    <subcellularLocation>
        <location evidence="1 7">Cell membrane</location>
        <topology evidence="1 7">Multi-pass membrane protein</topology>
    </subcellularLocation>
</comment>
<dbReference type="EMBL" id="JAQHXR010000008">
    <property type="protein sequence ID" value="MDA3969669.1"/>
    <property type="molecule type" value="Genomic_DNA"/>
</dbReference>
<organism evidence="9 10">
    <name type="scientific">Helicobacter ibis</name>
    <dbReference type="NCBI Taxonomy" id="2962633"/>
    <lineage>
        <taxon>Bacteria</taxon>
        <taxon>Pseudomonadati</taxon>
        <taxon>Campylobacterota</taxon>
        <taxon>Epsilonproteobacteria</taxon>
        <taxon>Campylobacterales</taxon>
        <taxon>Helicobacteraceae</taxon>
        <taxon>Helicobacter</taxon>
    </lineage>
</organism>
<feature type="transmembrane region" description="Helical" evidence="7">
    <location>
        <begin position="225"/>
        <end position="255"/>
    </location>
</feature>
<accession>A0ABT4VG38</accession>
<dbReference type="Pfam" id="PF00528">
    <property type="entry name" value="BPD_transp_1"/>
    <property type="match status" value="1"/>
</dbReference>
<evidence type="ECO:0000256" key="5">
    <source>
        <dbReference type="ARBA" id="ARBA00022989"/>
    </source>
</evidence>
<keyword evidence="4 7" id="KW-0812">Transmembrane</keyword>
<keyword evidence="5 7" id="KW-1133">Transmembrane helix</keyword>
<dbReference type="Proteomes" id="UP001210261">
    <property type="component" value="Unassembled WGS sequence"/>
</dbReference>
<feature type="transmembrane region" description="Helical" evidence="7">
    <location>
        <begin position="137"/>
        <end position="164"/>
    </location>
</feature>
<sequence length="314" mass="35503">MFLFIIRRILTLIPILLAVSFIVFGILRLSPIDPAFAYLTQSQIPPTQEALELTRIELGLDKPFFVQYGIWLKNILSFDFGISYVTKRPVLDDILYYLPTTLNLAFLSMFVVIIFGIALGVLGAIKKDSIIDKSLGVFSFFCVSMPSFWFGFCLIYVFTIYFGILSPYEELSLYSYILPVTTLSLMSLGINTRLVRVSFLEHKSQRSTLYALARNLNKSTINKKVLYTSLLPIVTSLGMHFGELLGGAVVVEILFGLPGFGRYAVSAIYSHDYPVIQAFMIIMVLIFVILNLMVDILLAYLNPQIRYQKAKNEA</sequence>
<feature type="transmembrane region" description="Helical" evidence="7">
    <location>
        <begin position="275"/>
        <end position="301"/>
    </location>
</feature>
<dbReference type="InterPro" id="IPR045621">
    <property type="entry name" value="BPD_transp_1_N"/>
</dbReference>
<dbReference type="PANTHER" id="PTHR43163:SF6">
    <property type="entry name" value="DIPEPTIDE TRANSPORT SYSTEM PERMEASE PROTEIN DPPB-RELATED"/>
    <property type="match status" value="1"/>
</dbReference>
<feature type="transmembrane region" description="Helical" evidence="7">
    <location>
        <begin position="176"/>
        <end position="195"/>
    </location>
</feature>
<evidence type="ECO:0000313" key="9">
    <source>
        <dbReference type="EMBL" id="MDA3969669.1"/>
    </source>
</evidence>
<dbReference type="RefSeq" id="WP_271022030.1">
    <property type="nucleotide sequence ID" value="NZ_JAQHXR010000008.1"/>
</dbReference>
<feature type="domain" description="ABC transmembrane type-1" evidence="8">
    <location>
        <begin position="98"/>
        <end position="294"/>
    </location>
</feature>
<keyword evidence="10" id="KW-1185">Reference proteome</keyword>
<protein>
    <submittedName>
        <fullName evidence="9">ABC transporter permease subunit</fullName>
    </submittedName>
</protein>
<evidence type="ECO:0000259" key="8">
    <source>
        <dbReference type="PROSITE" id="PS50928"/>
    </source>
</evidence>
<evidence type="ECO:0000256" key="7">
    <source>
        <dbReference type="RuleBase" id="RU363032"/>
    </source>
</evidence>
<reference evidence="9 10" key="1">
    <citation type="submission" date="2023-01" db="EMBL/GenBank/DDBJ databases">
        <title>Description of Helicobacter ibis sp. nov. isolated from faecal droppings of black-faced ibis (Theristicus melanopis).</title>
        <authorList>
            <person name="Lopez-Cantillo M."/>
            <person name="Vidal-Veuthey B."/>
            <person name="Mella A."/>
            <person name="De La Haba R."/>
            <person name="Collado L."/>
        </authorList>
    </citation>
    <scope>NUCLEOTIDE SEQUENCE [LARGE SCALE GENOMIC DNA]</scope>
    <source>
        <strain evidence="9 10">A82</strain>
    </source>
</reference>
<gene>
    <name evidence="9" type="ORF">PF021_08350</name>
</gene>
<evidence type="ECO:0000256" key="2">
    <source>
        <dbReference type="ARBA" id="ARBA00022448"/>
    </source>
</evidence>
<dbReference type="Pfam" id="PF19300">
    <property type="entry name" value="BPD_transp_1_N"/>
    <property type="match status" value="1"/>
</dbReference>
<keyword evidence="2 7" id="KW-0813">Transport</keyword>
<evidence type="ECO:0000256" key="6">
    <source>
        <dbReference type="ARBA" id="ARBA00023136"/>
    </source>
</evidence>
<comment type="caution">
    <text evidence="9">The sequence shown here is derived from an EMBL/GenBank/DDBJ whole genome shotgun (WGS) entry which is preliminary data.</text>
</comment>
<dbReference type="InterPro" id="IPR000515">
    <property type="entry name" value="MetI-like"/>
</dbReference>
<dbReference type="SUPFAM" id="SSF161098">
    <property type="entry name" value="MetI-like"/>
    <property type="match status" value="1"/>
</dbReference>
<dbReference type="PROSITE" id="PS50928">
    <property type="entry name" value="ABC_TM1"/>
    <property type="match status" value="1"/>
</dbReference>
<dbReference type="CDD" id="cd06261">
    <property type="entry name" value="TM_PBP2"/>
    <property type="match status" value="1"/>
</dbReference>
<name>A0ABT4VG38_9HELI</name>
<evidence type="ECO:0000256" key="4">
    <source>
        <dbReference type="ARBA" id="ARBA00022692"/>
    </source>
</evidence>
<evidence type="ECO:0000256" key="3">
    <source>
        <dbReference type="ARBA" id="ARBA00022475"/>
    </source>
</evidence>
<evidence type="ECO:0000256" key="1">
    <source>
        <dbReference type="ARBA" id="ARBA00004651"/>
    </source>
</evidence>
<proteinExistence type="inferred from homology"/>
<dbReference type="PANTHER" id="PTHR43163">
    <property type="entry name" value="DIPEPTIDE TRANSPORT SYSTEM PERMEASE PROTEIN DPPB-RELATED"/>
    <property type="match status" value="1"/>
</dbReference>
<keyword evidence="6 7" id="KW-0472">Membrane</keyword>
<dbReference type="Gene3D" id="1.10.3720.10">
    <property type="entry name" value="MetI-like"/>
    <property type="match status" value="1"/>
</dbReference>
<feature type="transmembrane region" description="Helical" evidence="7">
    <location>
        <begin position="104"/>
        <end position="125"/>
    </location>
</feature>